<dbReference type="STRING" id="658167.SAMN04488135_107138"/>
<dbReference type="Gene3D" id="3.40.50.12780">
    <property type="entry name" value="N-terminal domain of ligase-like"/>
    <property type="match status" value="1"/>
</dbReference>
<dbReference type="InterPro" id="IPR045851">
    <property type="entry name" value="AMP-bd_C_sf"/>
</dbReference>
<keyword evidence="3" id="KW-0436">Ligase</keyword>
<feature type="domain" description="AMP-dependent synthetase/ligase" evidence="1">
    <location>
        <begin position="17"/>
        <end position="375"/>
    </location>
</feature>
<dbReference type="InterPro" id="IPR020845">
    <property type="entry name" value="AMP-binding_CS"/>
</dbReference>
<evidence type="ECO:0000313" key="4">
    <source>
        <dbReference type="Proteomes" id="UP000184226"/>
    </source>
</evidence>
<evidence type="ECO:0000259" key="2">
    <source>
        <dbReference type="Pfam" id="PF13193"/>
    </source>
</evidence>
<dbReference type="InterPro" id="IPR000873">
    <property type="entry name" value="AMP-dep_synth/lig_dom"/>
</dbReference>
<dbReference type="Pfam" id="PF13193">
    <property type="entry name" value="AMP-binding_C"/>
    <property type="match status" value="1"/>
</dbReference>
<keyword evidence="4" id="KW-1185">Reference proteome</keyword>
<dbReference type="PROSITE" id="PS00455">
    <property type="entry name" value="AMP_BINDING"/>
    <property type="match status" value="1"/>
</dbReference>
<dbReference type="PANTHER" id="PTHR43767:SF1">
    <property type="entry name" value="NONRIBOSOMAL PEPTIDE SYNTHASE PES1 (EUROFUNG)-RELATED"/>
    <property type="match status" value="1"/>
</dbReference>
<gene>
    <name evidence="3" type="ORF">SAMN04488135_107138</name>
</gene>
<dbReference type="GO" id="GO:0016878">
    <property type="term" value="F:acid-thiol ligase activity"/>
    <property type="evidence" value="ECO:0007669"/>
    <property type="project" value="UniProtKB-ARBA"/>
</dbReference>
<name>A0A1M5XU25_9BURK</name>
<dbReference type="AlphaFoldDB" id="A0A1M5XU25"/>
<dbReference type="PANTHER" id="PTHR43767">
    <property type="entry name" value="LONG-CHAIN-FATTY-ACID--COA LIGASE"/>
    <property type="match status" value="1"/>
</dbReference>
<accession>A0A1M5XU25</accession>
<proteinExistence type="predicted"/>
<dbReference type="RefSeq" id="WP_073104040.1">
    <property type="nucleotide sequence ID" value="NZ_FQXE01000007.1"/>
</dbReference>
<organism evidence="3 4">
    <name type="scientific">Pollutimonas bauzanensis</name>
    <dbReference type="NCBI Taxonomy" id="658167"/>
    <lineage>
        <taxon>Bacteria</taxon>
        <taxon>Pseudomonadati</taxon>
        <taxon>Pseudomonadota</taxon>
        <taxon>Betaproteobacteria</taxon>
        <taxon>Burkholderiales</taxon>
        <taxon>Alcaligenaceae</taxon>
        <taxon>Pollutimonas</taxon>
    </lineage>
</organism>
<dbReference type="InterPro" id="IPR050237">
    <property type="entry name" value="ATP-dep_AMP-bd_enzyme"/>
</dbReference>
<dbReference type="InterPro" id="IPR025110">
    <property type="entry name" value="AMP-bd_C"/>
</dbReference>
<dbReference type="SUPFAM" id="SSF56801">
    <property type="entry name" value="Acetyl-CoA synthetase-like"/>
    <property type="match status" value="1"/>
</dbReference>
<dbReference type="Proteomes" id="UP000184226">
    <property type="component" value="Unassembled WGS sequence"/>
</dbReference>
<sequence length="536" mass="59683">MAHMYFDSPLTIGRMLRQRAAQDPDHVFCRWDTGSFTCRQLDDTVDALAFKFNEQGLGRGDRVMTMLGHHPDHIVTMLALMRLGAVVVPVNTALRGDSLNYLYRHCEPAAIVADALFADQLMPELDGAVPVLWRNEMPAGASSSSICLAYPPIAETDLARWPDGDARADDTVAICYTSGTTGPPKGVLITDKMCRCAAQSSAFLSRMKAGDTALFWDPLYHLFGMEVMILALAKPITLAMVERFSASSFWQWATALEATHIHYVGGVIQLLLKQPPTDADRAHSVRVAWGGGCPADLWRPFEERFGVKVHDSFGMTETSALNIINTEGVPGSVGIPLPYFEAKLLTDSGEEAQAGELGELLIRDRVPGLITPGYFRNEEATAALKQDGWLRTGDLLKRDPSGRFYFFSRMKDCVRRRGENISAWEVEHVINKHPAVVESALVGVQNEFGDEDLKIFVQKAPGEALKAEELIAWCVDRLPRFQVPRFIAFIEAFPRTPTQRIQKFALSKAIDDCWDREQYTARPNNHPDSRLARTEL</sequence>
<protein>
    <submittedName>
        <fullName evidence="3">Crotonobetaine/carnitine-CoA ligase</fullName>
    </submittedName>
</protein>
<feature type="domain" description="AMP-binding enzyme C-terminal" evidence="2">
    <location>
        <begin position="425"/>
        <end position="498"/>
    </location>
</feature>
<evidence type="ECO:0000313" key="3">
    <source>
        <dbReference type="EMBL" id="SHI03222.1"/>
    </source>
</evidence>
<dbReference type="Gene3D" id="3.30.300.30">
    <property type="match status" value="1"/>
</dbReference>
<dbReference type="Pfam" id="PF00501">
    <property type="entry name" value="AMP-binding"/>
    <property type="match status" value="1"/>
</dbReference>
<reference evidence="3 4" key="1">
    <citation type="submission" date="2016-11" db="EMBL/GenBank/DDBJ databases">
        <authorList>
            <person name="Jaros S."/>
            <person name="Januszkiewicz K."/>
            <person name="Wedrychowicz H."/>
        </authorList>
    </citation>
    <scope>NUCLEOTIDE SEQUENCE [LARGE SCALE GENOMIC DNA]</scope>
    <source>
        <strain evidence="3 4">CGMCC 1.10190</strain>
    </source>
</reference>
<dbReference type="InterPro" id="IPR042099">
    <property type="entry name" value="ANL_N_sf"/>
</dbReference>
<dbReference type="EMBL" id="FQXE01000007">
    <property type="protein sequence ID" value="SHI03222.1"/>
    <property type="molecule type" value="Genomic_DNA"/>
</dbReference>
<evidence type="ECO:0000259" key="1">
    <source>
        <dbReference type="Pfam" id="PF00501"/>
    </source>
</evidence>